<dbReference type="SUPFAM" id="SSF55874">
    <property type="entry name" value="ATPase domain of HSP90 chaperone/DNA topoisomerase II/histidine kinase"/>
    <property type="match status" value="1"/>
</dbReference>
<dbReference type="PANTHER" id="PTHR34220:SF7">
    <property type="entry name" value="SENSOR HISTIDINE KINASE YPDA"/>
    <property type="match status" value="1"/>
</dbReference>
<feature type="domain" description="Histidine kinase/HSP90-like ATPase" evidence="2">
    <location>
        <begin position="388"/>
        <end position="480"/>
    </location>
</feature>
<feature type="transmembrane region" description="Helical" evidence="1">
    <location>
        <begin position="127"/>
        <end position="150"/>
    </location>
</feature>
<name>C0EIC1_9FIRM</name>
<dbReference type="HOGENOM" id="CLU_020473_1_1_9"/>
<dbReference type="Pfam" id="PF06580">
    <property type="entry name" value="His_kinase"/>
    <property type="match status" value="1"/>
</dbReference>
<dbReference type="PANTHER" id="PTHR34220">
    <property type="entry name" value="SENSOR HISTIDINE KINASE YPDA"/>
    <property type="match status" value="1"/>
</dbReference>
<feature type="transmembrane region" description="Helical" evidence="1">
    <location>
        <begin position="202"/>
        <end position="222"/>
    </location>
</feature>
<feature type="transmembrane region" description="Helical" evidence="1">
    <location>
        <begin position="94"/>
        <end position="115"/>
    </location>
</feature>
<evidence type="ECO:0000256" key="1">
    <source>
        <dbReference type="SAM" id="Phobius"/>
    </source>
</evidence>
<dbReference type="InterPro" id="IPR003594">
    <property type="entry name" value="HATPase_dom"/>
</dbReference>
<dbReference type="Pfam" id="PF02518">
    <property type="entry name" value="HATPase_c"/>
    <property type="match status" value="1"/>
</dbReference>
<evidence type="ECO:0000259" key="2">
    <source>
        <dbReference type="Pfam" id="PF02518"/>
    </source>
</evidence>
<dbReference type="GO" id="GO:0000155">
    <property type="term" value="F:phosphorelay sensor kinase activity"/>
    <property type="evidence" value="ECO:0007669"/>
    <property type="project" value="InterPro"/>
</dbReference>
<protein>
    <submittedName>
        <fullName evidence="4">ATPase/histidine kinase/DNA gyrase B/HSP90 domain protein</fullName>
    </submittedName>
</protein>
<dbReference type="InterPro" id="IPR036890">
    <property type="entry name" value="HATPase_C_sf"/>
</dbReference>
<dbReference type="InterPro" id="IPR010559">
    <property type="entry name" value="Sig_transdc_His_kin_internal"/>
</dbReference>
<feature type="transmembrane region" description="Helical" evidence="1">
    <location>
        <begin position="60"/>
        <end position="82"/>
    </location>
</feature>
<dbReference type="AlphaFoldDB" id="C0EIC1"/>
<gene>
    <name evidence="4" type="ORF">CLOSTMETH_03615</name>
</gene>
<dbReference type="Gene3D" id="3.30.565.10">
    <property type="entry name" value="Histidine kinase-like ATPase, C-terminal domain"/>
    <property type="match status" value="1"/>
</dbReference>
<feature type="transmembrane region" description="Helical" evidence="1">
    <location>
        <begin position="256"/>
        <end position="274"/>
    </location>
</feature>
<dbReference type="Proteomes" id="UP000003340">
    <property type="component" value="Unassembled WGS sequence"/>
</dbReference>
<feature type="transmembrane region" description="Helical" evidence="1">
    <location>
        <begin position="21"/>
        <end position="40"/>
    </location>
</feature>
<feature type="transmembrane region" description="Helical" evidence="1">
    <location>
        <begin position="162"/>
        <end position="190"/>
    </location>
</feature>
<reference evidence="4 5" key="2">
    <citation type="submission" date="2009-02" db="EMBL/GenBank/DDBJ databases">
        <title>Draft genome sequence of Clostridium methylpentosum (DSM 5476).</title>
        <authorList>
            <person name="Sudarsanam P."/>
            <person name="Ley R."/>
            <person name="Guruge J."/>
            <person name="Turnbaugh P.J."/>
            <person name="Mahowald M."/>
            <person name="Liep D."/>
            <person name="Gordon J."/>
        </authorList>
    </citation>
    <scope>NUCLEOTIDE SEQUENCE [LARGE SCALE GENOMIC DNA]</scope>
    <source>
        <strain evidence="4 5">DSM 5476</strain>
    </source>
</reference>
<feature type="domain" description="Signal transduction histidine kinase internal region" evidence="3">
    <location>
        <begin position="292"/>
        <end position="370"/>
    </location>
</feature>
<evidence type="ECO:0000259" key="3">
    <source>
        <dbReference type="Pfam" id="PF06580"/>
    </source>
</evidence>
<dbReference type="GO" id="GO:0016020">
    <property type="term" value="C:membrane"/>
    <property type="evidence" value="ECO:0007669"/>
    <property type="project" value="InterPro"/>
</dbReference>
<proteinExistence type="predicted"/>
<keyword evidence="4" id="KW-0808">Transferase</keyword>
<organism evidence="4 5">
    <name type="scientific">[Clostridium] methylpentosum DSM 5476</name>
    <dbReference type="NCBI Taxonomy" id="537013"/>
    <lineage>
        <taxon>Bacteria</taxon>
        <taxon>Bacillati</taxon>
        <taxon>Bacillota</taxon>
        <taxon>Clostridia</taxon>
        <taxon>Eubacteriales</taxon>
        <taxon>Oscillospiraceae</taxon>
        <taxon>Oscillospiraceae incertae sedis</taxon>
    </lineage>
</organism>
<sequence length="488" mass="55892">MQKFFTYFHPVVDENTSYIKVIILKTWSLCDIIQIVFSIFWREYSLVGRKERSHRMEQMIVANIALDIFSIVLSLIPIAYLLSNRRYKQRLNQYFLGVAVSNIFMIFGDLSDWLFRNTTERTEKVTLSILTVIFYAASAFILYFFALYIAEYLKLSGKAKKIFLAAVVFVCAIQVGFALISPFTGFIFYVTDSGYQRGSLFLISQLVPLFCYLLFTALVIIYRKRLSAREVAFFLLYIFVPLSGGTAQTLTRGISLINIGVSFSLLLILVNIQFEYEVALRQQEKVLTEQRIDIMLSQIQPHFLYNALGTIAELCRTDPKRAEKTTVEFANFLRGNMDSLNTREPIPFDQELSHVKNYLYVEQQRFGNRLRVVYDIKTTDFFLPPLSLQPLVENAVRHGILKKREGGLITISTRETDEYAVVMIADDGIGMEKAKKFPNLGDHAHIGIQNVRSRIQTMMEGSMEVESSDQGTVITLQIPWTGGFSCAI</sequence>
<evidence type="ECO:0000313" key="5">
    <source>
        <dbReference type="Proteomes" id="UP000003340"/>
    </source>
</evidence>
<dbReference type="InterPro" id="IPR050640">
    <property type="entry name" value="Bact_2-comp_sensor_kinase"/>
</dbReference>
<comment type="caution">
    <text evidence="4">The sequence shown here is derived from an EMBL/GenBank/DDBJ whole genome shotgun (WGS) entry which is preliminary data.</text>
</comment>
<reference evidence="4 5" key="1">
    <citation type="submission" date="2009-01" db="EMBL/GenBank/DDBJ databases">
        <authorList>
            <person name="Fulton L."/>
            <person name="Clifton S."/>
            <person name="Fulton B."/>
            <person name="Xu J."/>
            <person name="Minx P."/>
            <person name="Pepin K.H."/>
            <person name="Johnson M."/>
            <person name="Bhonagiri V."/>
            <person name="Nash W.E."/>
            <person name="Mardis E.R."/>
            <person name="Wilson R.K."/>
        </authorList>
    </citation>
    <scope>NUCLEOTIDE SEQUENCE [LARGE SCALE GENOMIC DNA]</scope>
    <source>
        <strain evidence="4 5">DSM 5476</strain>
    </source>
</reference>
<dbReference type="STRING" id="537013.CLOSTMETH_03615"/>
<dbReference type="EMBL" id="ACEC01000126">
    <property type="protein sequence ID" value="EEG28716.1"/>
    <property type="molecule type" value="Genomic_DNA"/>
</dbReference>
<accession>C0EIC1</accession>
<keyword evidence="1" id="KW-1133">Transmembrane helix</keyword>
<keyword evidence="1" id="KW-0472">Membrane</keyword>
<keyword evidence="4" id="KW-0418">Kinase</keyword>
<dbReference type="eggNOG" id="COG2972">
    <property type="taxonomic scope" value="Bacteria"/>
</dbReference>
<evidence type="ECO:0000313" key="4">
    <source>
        <dbReference type="EMBL" id="EEG28716.1"/>
    </source>
</evidence>
<keyword evidence="5" id="KW-1185">Reference proteome</keyword>
<keyword evidence="1" id="KW-0812">Transmembrane</keyword>
<feature type="transmembrane region" description="Helical" evidence="1">
    <location>
        <begin position="231"/>
        <end position="250"/>
    </location>
</feature>